<dbReference type="Gene3D" id="2.40.170.20">
    <property type="entry name" value="TonB-dependent receptor, beta-barrel domain"/>
    <property type="match status" value="1"/>
</dbReference>
<name>I4E440_NEIME</name>
<organism evidence="4">
    <name type="scientific">Neisseria meningitidis alpha522</name>
    <dbReference type="NCBI Taxonomy" id="996307"/>
    <lineage>
        <taxon>Bacteria</taxon>
        <taxon>Pseudomonadati</taxon>
        <taxon>Pseudomonadota</taxon>
        <taxon>Betaproteobacteria</taxon>
        <taxon>Neisseriales</taxon>
        <taxon>Neisseriaceae</taxon>
        <taxon>Neisseria</taxon>
    </lineage>
</organism>
<protein>
    <submittedName>
        <fullName evidence="4">Uncharacterized protein</fullName>
    </submittedName>
</protein>
<evidence type="ECO:0000313" key="4">
    <source>
        <dbReference type="EMBL" id="CCA44104.1"/>
    </source>
</evidence>
<evidence type="ECO:0000256" key="2">
    <source>
        <dbReference type="ARBA" id="ARBA00023136"/>
    </source>
</evidence>
<sequence>MRLPLPYSASGCRRYGGFFPAAAAALTQRPYATLDLTAHYKIGKSTRIGLDFENVFNKRYRPMPDIHVYGTPRSLTATVKHIVD</sequence>
<proteinExistence type="predicted"/>
<keyword evidence="3" id="KW-0998">Cell outer membrane</keyword>
<dbReference type="AlphaFoldDB" id="I4E440"/>
<dbReference type="GO" id="GO:0009279">
    <property type="term" value="C:cell outer membrane"/>
    <property type="evidence" value="ECO:0007669"/>
    <property type="project" value="UniProtKB-SubCell"/>
</dbReference>
<evidence type="ECO:0000256" key="1">
    <source>
        <dbReference type="ARBA" id="ARBA00004442"/>
    </source>
</evidence>
<dbReference type="SUPFAM" id="SSF56935">
    <property type="entry name" value="Porins"/>
    <property type="match status" value="1"/>
</dbReference>
<evidence type="ECO:0000256" key="3">
    <source>
        <dbReference type="ARBA" id="ARBA00023237"/>
    </source>
</evidence>
<keyword evidence="2" id="KW-0472">Membrane</keyword>
<reference evidence="4" key="1">
    <citation type="submission" date="2011-03" db="EMBL/GenBank/DDBJ databases">
        <title>Draft genome of Neisseria meningitidis strain alpha522.</title>
        <authorList>
            <person name="Schoen C."/>
            <person name="Blom J."/>
        </authorList>
    </citation>
    <scope>NUCLEOTIDE SEQUENCE</scope>
    <source>
        <strain evidence="4">Alpha522</strain>
    </source>
</reference>
<dbReference type="EMBL" id="FR845703">
    <property type="protein sequence ID" value="CCA44104.1"/>
    <property type="molecule type" value="Genomic_DNA"/>
</dbReference>
<accession>I4E440</accession>
<comment type="subcellular location">
    <subcellularLocation>
        <location evidence="1">Cell outer membrane</location>
    </subcellularLocation>
</comment>
<gene>
    <name evidence="4" type="ORF">NMALPHA522_0563</name>
</gene>
<dbReference type="InterPro" id="IPR036942">
    <property type="entry name" value="Beta-barrel_TonB_sf"/>
</dbReference>